<dbReference type="Pfam" id="PF13186">
    <property type="entry name" value="SPASM"/>
    <property type="match status" value="1"/>
</dbReference>
<dbReference type="Proteomes" id="UP001144256">
    <property type="component" value="Unassembled WGS sequence"/>
</dbReference>
<accession>A0A9W5YAL1</accession>
<keyword evidence="2" id="KW-0004">4Fe-4S</keyword>
<evidence type="ECO:0000313" key="9">
    <source>
        <dbReference type="EMBL" id="GKX29105.1"/>
    </source>
</evidence>
<keyword evidence="3" id="KW-0949">S-adenosyl-L-methionine</keyword>
<proteinExistence type="predicted"/>
<evidence type="ECO:0000259" key="8">
    <source>
        <dbReference type="Pfam" id="PF13186"/>
    </source>
</evidence>
<evidence type="ECO:0000256" key="6">
    <source>
        <dbReference type="ARBA" id="ARBA00023014"/>
    </source>
</evidence>
<dbReference type="InterPro" id="IPR007197">
    <property type="entry name" value="rSAM"/>
</dbReference>
<dbReference type="CDD" id="cd21109">
    <property type="entry name" value="SPASM"/>
    <property type="match status" value="1"/>
</dbReference>
<evidence type="ECO:0000259" key="7">
    <source>
        <dbReference type="Pfam" id="PF04055"/>
    </source>
</evidence>
<dbReference type="InterPro" id="IPR058240">
    <property type="entry name" value="rSAM_sf"/>
</dbReference>
<comment type="caution">
    <text evidence="9">The sequence shown here is derived from an EMBL/GenBank/DDBJ whole genome shotgun (WGS) entry which is preliminary data.</text>
</comment>
<organism evidence="9 10">
    <name type="scientific">Vallitalea longa</name>
    <dbReference type="NCBI Taxonomy" id="2936439"/>
    <lineage>
        <taxon>Bacteria</taxon>
        <taxon>Bacillati</taxon>
        <taxon>Bacillota</taxon>
        <taxon>Clostridia</taxon>
        <taxon>Lachnospirales</taxon>
        <taxon>Vallitaleaceae</taxon>
        <taxon>Vallitalea</taxon>
    </lineage>
</organism>
<dbReference type="SUPFAM" id="SSF102114">
    <property type="entry name" value="Radical SAM enzymes"/>
    <property type="match status" value="1"/>
</dbReference>
<dbReference type="AlphaFoldDB" id="A0A9W5YAL1"/>
<name>A0A9W5YAL1_9FIRM</name>
<dbReference type="PANTHER" id="PTHR43787:SF10">
    <property type="entry name" value="COFACTOR MODIFYING PROTEIN"/>
    <property type="match status" value="1"/>
</dbReference>
<evidence type="ECO:0000256" key="3">
    <source>
        <dbReference type="ARBA" id="ARBA00022691"/>
    </source>
</evidence>
<evidence type="ECO:0000313" key="10">
    <source>
        <dbReference type="Proteomes" id="UP001144256"/>
    </source>
</evidence>
<evidence type="ECO:0000256" key="1">
    <source>
        <dbReference type="ARBA" id="ARBA00001966"/>
    </source>
</evidence>
<dbReference type="Gene3D" id="3.20.20.70">
    <property type="entry name" value="Aldolase class I"/>
    <property type="match status" value="1"/>
</dbReference>
<feature type="domain" description="4Fe4S-binding SPASM" evidence="8">
    <location>
        <begin position="231"/>
        <end position="297"/>
    </location>
</feature>
<comment type="cofactor">
    <cofactor evidence="1">
        <name>[4Fe-4S] cluster</name>
        <dbReference type="ChEBI" id="CHEBI:49883"/>
    </cofactor>
</comment>
<dbReference type="GO" id="GO:0046872">
    <property type="term" value="F:metal ion binding"/>
    <property type="evidence" value="ECO:0007669"/>
    <property type="project" value="UniProtKB-KW"/>
</dbReference>
<protein>
    <recommendedName>
        <fullName evidence="11">Radical SAM protein</fullName>
    </recommendedName>
</protein>
<dbReference type="InterPro" id="IPR013785">
    <property type="entry name" value="Aldolase_TIM"/>
</dbReference>
<dbReference type="InterPro" id="IPR023885">
    <property type="entry name" value="4Fe4S-binding_SPASM_dom"/>
</dbReference>
<evidence type="ECO:0000256" key="4">
    <source>
        <dbReference type="ARBA" id="ARBA00022723"/>
    </source>
</evidence>
<keyword evidence="6" id="KW-0411">Iron-sulfur</keyword>
<evidence type="ECO:0008006" key="11">
    <source>
        <dbReference type="Google" id="ProtNLM"/>
    </source>
</evidence>
<gene>
    <name evidence="9" type="ORF">SH1V18_15850</name>
</gene>
<dbReference type="Pfam" id="PF04055">
    <property type="entry name" value="Radical_SAM"/>
    <property type="match status" value="1"/>
</dbReference>
<sequence>MIVNPYKNLIGKVKSSLETKHPEAFEKYILPNSLLLFDRIYKKRSIKRAKDYYLQIEYPLFKTIEIETINRCNGSCSFCPINHNIDPRPFKMMDAELFNSIINQLKDLDYHGSIGLYSNNEPLLDKRLFKFLKTAKESLPNATLYLFTNGSLLTIQKFEELMKYLDWITIDNYNDDLTLIEPVKKVYEYALTKPYQDKVHIYLRKQNEVLLNRSGQAKNRTKKKHKLKSACLYPFEQAVVRPDGKLSLCCNDATGKVTMGDLTKDKLIDIWNNDKYNKVRKTMLKDRSMNCLCKNCDIVTPTVPAGTSFKVKNIINMIKK</sequence>
<dbReference type="EMBL" id="BRLB01000003">
    <property type="protein sequence ID" value="GKX29105.1"/>
    <property type="molecule type" value="Genomic_DNA"/>
</dbReference>
<keyword evidence="4" id="KW-0479">Metal-binding</keyword>
<dbReference type="PANTHER" id="PTHR43787">
    <property type="entry name" value="FEMO COFACTOR BIOSYNTHESIS PROTEIN NIFB-RELATED"/>
    <property type="match status" value="1"/>
</dbReference>
<dbReference type="RefSeq" id="WP_281814288.1">
    <property type="nucleotide sequence ID" value="NZ_BRLB01000003.1"/>
</dbReference>
<feature type="domain" description="Radical SAM core" evidence="7">
    <location>
        <begin position="66"/>
        <end position="171"/>
    </location>
</feature>
<keyword evidence="10" id="KW-1185">Reference proteome</keyword>
<evidence type="ECO:0000256" key="5">
    <source>
        <dbReference type="ARBA" id="ARBA00023004"/>
    </source>
</evidence>
<evidence type="ECO:0000256" key="2">
    <source>
        <dbReference type="ARBA" id="ARBA00022485"/>
    </source>
</evidence>
<keyword evidence="5" id="KW-0408">Iron</keyword>
<dbReference type="GO" id="GO:0051539">
    <property type="term" value="F:4 iron, 4 sulfur cluster binding"/>
    <property type="evidence" value="ECO:0007669"/>
    <property type="project" value="UniProtKB-KW"/>
</dbReference>
<dbReference type="GO" id="GO:0003824">
    <property type="term" value="F:catalytic activity"/>
    <property type="evidence" value="ECO:0007669"/>
    <property type="project" value="InterPro"/>
</dbReference>
<dbReference type="SFLD" id="SFLDS00029">
    <property type="entry name" value="Radical_SAM"/>
    <property type="match status" value="1"/>
</dbReference>
<reference evidence="9" key="1">
    <citation type="submission" date="2022-06" db="EMBL/GenBank/DDBJ databases">
        <title>Vallitalea longa sp. nov., an anaerobic bacterium isolated from marine sediment.</title>
        <authorList>
            <person name="Hirano S."/>
            <person name="Terahara T."/>
            <person name="Mori K."/>
            <person name="Hamada M."/>
            <person name="Matsumoto R."/>
            <person name="Kobayashi T."/>
        </authorList>
    </citation>
    <scope>NUCLEOTIDE SEQUENCE</scope>
    <source>
        <strain evidence="9">SH18-1</strain>
    </source>
</reference>
<dbReference type="CDD" id="cd01335">
    <property type="entry name" value="Radical_SAM"/>
    <property type="match status" value="1"/>
</dbReference>